<dbReference type="Pfam" id="PF01494">
    <property type="entry name" value="FAD_binding_3"/>
    <property type="match status" value="1"/>
</dbReference>
<dbReference type="InterPro" id="IPR002938">
    <property type="entry name" value="FAD-bd"/>
</dbReference>
<reference evidence="7 8" key="1">
    <citation type="submission" date="2018-05" db="EMBL/GenBank/DDBJ databases">
        <title>Genome sequencing and assembly of the regulated plant pathogen Lachnellula willkommii and related sister species for the development of diagnostic species identification markers.</title>
        <authorList>
            <person name="Giroux E."/>
            <person name="Bilodeau G."/>
        </authorList>
    </citation>
    <scope>NUCLEOTIDE SEQUENCE [LARGE SCALE GENOMIC DNA]</scope>
    <source>
        <strain evidence="7 8">CBS 268.59</strain>
    </source>
</reference>
<dbReference type="Gene3D" id="3.30.9.10">
    <property type="entry name" value="D-Amino Acid Oxidase, subunit A, domain 2"/>
    <property type="match status" value="1"/>
</dbReference>
<feature type="transmembrane region" description="Helical" evidence="5">
    <location>
        <begin position="6"/>
        <end position="25"/>
    </location>
</feature>
<keyword evidence="5" id="KW-0472">Membrane</keyword>
<keyword evidence="5" id="KW-0812">Transmembrane</keyword>
<dbReference type="InterPro" id="IPR050641">
    <property type="entry name" value="RIFMO-like"/>
</dbReference>
<evidence type="ECO:0000313" key="7">
    <source>
        <dbReference type="EMBL" id="TVY83629.1"/>
    </source>
</evidence>
<accession>A0A8T9CCX4</accession>
<evidence type="ECO:0000259" key="6">
    <source>
        <dbReference type="Pfam" id="PF01494"/>
    </source>
</evidence>
<dbReference type="AlphaFoldDB" id="A0A8T9CCX4"/>
<dbReference type="PRINTS" id="PR00420">
    <property type="entry name" value="RNGMNOXGNASE"/>
</dbReference>
<keyword evidence="8" id="KW-1185">Reference proteome</keyword>
<dbReference type="Gene3D" id="3.40.30.120">
    <property type="match status" value="1"/>
</dbReference>
<evidence type="ECO:0000256" key="5">
    <source>
        <dbReference type="SAM" id="Phobius"/>
    </source>
</evidence>
<sequence>MSDPIHVPVLIVGGGIVGLSASLFLSHQGTHSLLIERHSSTSIHPRGRGVNSRTMELYRSIGVSTAIRDAGASLSPSGGIYSGTTLREAISPTQRIENRKPFPLAGLVSGVSPEPGQWGTQDMMEPVLLQAAKERGVDARFFTECVSVEQDEEKVIATLRDRKKDETYTVTADYCIAADGANSPIRENLKIARTGQGSLGNLLNILFHADLSEFVKNREFSICKIQQSSICGMFTAINNSDRWVFHLVYDPMKGEEFTPETCKEIVRQALGMPEVEINIKSILPWQASERVADRLQVERIFLAGDAAHQMTPYAGQGANSGISDAHNLAWKLAAVLKGHTGKGLLETYETERLPVGQFAAEVSRECANEKGLIDTNFRLKLAKSLVKRMPIMSGFGYFYGGRGMMEESRGPIGGWSWTPWTLPSLGLGLDGRPGSRAPHVWVERYGKRISTLDLLGNGFVLLAGSEGGQWVEAAAKVEEKLQGMAIRGFVLGPTGNIMDPDRGFETAAGISSTGVMLARPDGFVAWRERRKPVDCEKRLKEVMLQVLCL</sequence>
<dbReference type="InterPro" id="IPR036188">
    <property type="entry name" value="FAD/NAD-bd_sf"/>
</dbReference>
<comment type="cofactor">
    <cofactor evidence="1">
        <name>FAD</name>
        <dbReference type="ChEBI" id="CHEBI:57692"/>
    </cofactor>
</comment>
<organism evidence="7 8">
    <name type="scientific">Lachnellula suecica</name>
    <dbReference type="NCBI Taxonomy" id="602035"/>
    <lineage>
        <taxon>Eukaryota</taxon>
        <taxon>Fungi</taxon>
        <taxon>Dikarya</taxon>
        <taxon>Ascomycota</taxon>
        <taxon>Pezizomycotina</taxon>
        <taxon>Leotiomycetes</taxon>
        <taxon>Helotiales</taxon>
        <taxon>Lachnaceae</taxon>
        <taxon>Lachnellula</taxon>
    </lineage>
</organism>
<protein>
    <submittedName>
        <fullName evidence="7">Tetracenomycin polyketide synthesis hydroxylase TcmG</fullName>
    </submittedName>
</protein>
<dbReference type="Gene3D" id="3.50.50.60">
    <property type="entry name" value="FAD/NAD(P)-binding domain"/>
    <property type="match status" value="1"/>
</dbReference>
<feature type="domain" description="FAD-binding" evidence="6">
    <location>
        <begin position="7"/>
        <end position="359"/>
    </location>
</feature>
<evidence type="ECO:0000256" key="3">
    <source>
        <dbReference type="ARBA" id="ARBA00022827"/>
    </source>
</evidence>
<dbReference type="Pfam" id="PF21274">
    <property type="entry name" value="Rng_hyd_C"/>
    <property type="match status" value="1"/>
</dbReference>
<dbReference type="SUPFAM" id="SSF51905">
    <property type="entry name" value="FAD/NAD(P)-binding domain"/>
    <property type="match status" value="1"/>
</dbReference>
<evidence type="ECO:0000313" key="8">
    <source>
        <dbReference type="Proteomes" id="UP000469558"/>
    </source>
</evidence>
<dbReference type="Proteomes" id="UP000469558">
    <property type="component" value="Unassembled WGS sequence"/>
</dbReference>
<dbReference type="GO" id="GO:0016709">
    <property type="term" value="F:oxidoreductase activity, acting on paired donors, with incorporation or reduction of molecular oxygen, NAD(P)H as one donor, and incorporation of one atom of oxygen"/>
    <property type="evidence" value="ECO:0007669"/>
    <property type="project" value="UniProtKB-ARBA"/>
</dbReference>
<keyword evidence="4" id="KW-0560">Oxidoreductase</keyword>
<dbReference type="EMBL" id="QGMK01000171">
    <property type="protein sequence ID" value="TVY83629.1"/>
    <property type="molecule type" value="Genomic_DNA"/>
</dbReference>
<comment type="caution">
    <text evidence="7">The sequence shown here is derived from an EMBL/GenBank/DDBJ whole genome shotgun (WGS) entry which is preliminary data.</text>
</comment>
<keyword evidence="2" id="KW-0285">Flavoprotein</keyword>
<dbReference type="PANTHER" id="PTHR43004">
    <property type="entry name" value="TRK SYSTEM POTASSIUM UPTAKE PROTEIN"/>
    <property type="match status" value="1"/>
</dbReference>
<dbReference type="GO" id="GO:0071949">
    <property type="term" value="F:FAD binding"/>
    <property type="evidence" value="ECO:0007669"/>
    <property type="project" value="InterPro"/>
</dbReference>
<evidence type="ECO:0000256" key="4">
    <source>
        <dbReference type="ARBA" id="ARBA00023002"/>
    </source>
</evidence>
<keyword evidence="3" id="KW-0274">FAD</keyword>
<keyword evidence="5" id="KW-1133">Transmembrane helix</keyword>
<proteinExistence type="predicted"/>
<dbReference type="PANTHER" id="PTHR43004:SF19">
    <property type="entry name" value="BINDING MONOOXYGENASE, PUTATIVE (JCVI)-RELATED"/>
    <property type="match status" value="1"/>
</dbReference>
<evidence type="ECO:0000256" key="2">
    <source>
        <dbReference type="ARBA" id="ARBA00022630"/>
    </source>
</evidence>
<gene>
    <name evidence="7" type="primary">tcmG</name>
    <name evidence="7" type="ORF">LSUE1_G001724</name>
</gene>
<dbReference type="OrthoDB" id="2690153at2759"/>
<name>A0A8T9CCX4_9HELO</name>
<evidence type="ECO:0000256" key="1">
    <source>
        <dbReference type="ARBA" id="ARBA00001974"/>
    </source>
</evidence>